<name>A0A8D8FKD2_CULPI</name>
<feature type="transmembrane region" description="Helical" evidence="1">
    <location>
        <begin position="47"/>
        <end position="71"/>
    </location>
</feature>
<sequence length="116" mass="13007">MPSGIFDPTIPARTCAIATIFFLAIALSVITFRLLRWRAVRRTRSRPCVLLFRAFLFLILPGGLFTMLAAIRVRIRAVRVRVGIRVGLAVVTVPVRTFRVFLLGSVVVELITNQKV</sequence>
<proteinExistence type="predicted"/>
<dbReference type="EMBL" id="HBUE01075089">
    <property type="protein sequence ID" value="CAG6474581.1"/>
    <property type="molecule type" value="Transcribed_RNA"/>
</dbReference>
<keyword evidence="1" id="KW-0472">Membrane</keyword>
<organism evidence="2">
    <name type="scientific">Culex pipiens</name>
    <name type="common">House mosquito</name>
    <dbReference type="NCBI Taxonomy" id="7175"/>
    <lineage>
        <taxon>Eukaryota</taxon>
        <taxon>Metazoa</taxon>
        <taxon>Ecdysozoa</taxon>
        <taxon>Arthropoda</taxon>
        <taxon>Hexapoda</taxon>
        <taxon>Insecta</taxon>
        <taxon>Pterygota</taxon>
        <taxon>Neoptera</taxon>
        <taxon>Endopterygota</taxon>
        <taxon>Diptera</taxon>
        <taxon>Nematocera</taxon>
        <taxon>Culicoidea</taxon>
        <taxon>Culicidae</taxon>
        <taxon>Culicinae</taxon>
        <taxon>Culicini</taxon>
        <taxon>Culex</taxon>
        <taxon>Culex</taxon>
    </lineage>
</organism>
<evidence type="ECO:0000256" key="1">
    <source>
        <dbReference type="SAM" id="Phobius"/>
    </source>
</evidence>
<keyword evidence="1" id="KW-0812">Transmembrane</keyword>
<reference evidence="2" key="1">
    <citation type="submission" date="2021-05" db="EMBL/GenBank/DDBJ databases">
        <authorList>
            <person name="Alioto T."/>
            <person name="Alioto T."/>
            <person name="Gomez Garrido J."/>
        </authorList>
    </citation>
    <scope>NUCLEOTIDE SEQUENCE</scope>
</reference>
<accession>A0A8D8FKD2</accession>
<evidence type="ECO:0000313" key="2">
    <source>
        <dbReference type="EMBL" id="CAG6474581.1"/>
    </source>
</evidence>
<protein>
    <submittedName>
        <fullName evidence="2">(northern house mosquito) hypothetical protein</fullName>
    </submittedName>
</protein>
<dbReference type="AlphaFoldDB" id="A0A8D8FKD2"/>
<keyword evidence="1" id="KW-1133">Transmembrane helix</keyword>
<feature type="transmembrane region" description="Helical" evidence="1">
    <location>
        <begin position="16"/>
        <end position="35"/>
    </location>
</feature>